<keyword evidence="1" id="KW-0472">Membrane</keyword>
<evidence type="ECO:0000313" key="2">
    <source>
        <dbReference type="EMBL" id="KAK1713389.1"/>
    </source>
</evidence>
<accession>A0AAD8UDA6</accession>
<dbReference type="EMBL" id="JAHMHS010000138">
    <property type="protein sequence ID" value="KAK1713389.1"/>
    <property type="molecule type" value="Genomic_DNA"/>
</dbReference>
<keyword evidence="1" id="KW-0812">Transmembrane</keyword>
<dbReference type="RefSeq" id="XP_060359715.1">
    <property type="nucleotide sequence ID" value="XM_060510865.1"/>
</dbReference>
<sequence>MRLNASLVVALVAVVVVVLVIVLVAVIVVVLVAVVLVVLVVVLVIVVVVLVTVLAAAYSAALHTSLAAIFSAVHVTFLTARVVVLLMAKSSRSSQTQRAGISVAEDTAIFGLDDSLSTHQKRLQAATAFATLRGGIERNKTLLSTLTKRNAQRRRRDYFETNAKELVQSGDVSQILSPLVKLCSSHPERPIDWLLLALYSLTETCITNIKEQDLFDVFVELFPRAIGECSIFQETREMFIDVLRGICRQDTSIIAQMVAGGAVFQFVAARGDKLEGVLPGTSPFLQGIHTGRQWCWERQKDAESLSSDEMRTGAICAMIPDNDQADISFVLTVGYKAGWDIVQYLEFRSSEMER</sequence>
<reference evidence="2" key="1">
    <citation type="submission" date="2021-12" db="EMBL/GenBank/DDBJ databases">
        <title>Comparative genomics, transcriptomics and evolutionary studies reveal genomic signatures of adaptation to plant cell wall in hemibiotrophic fungi.</title>
        <authorList>
            <consortium name="DOE Joint Genome Institute"/>
            <person name="Baroncelli R."/>
            <person name="Diaz J.F."/>
            <person name="Benocci T."/>
            <person name="Peng M."/>
            <person name="Battaglia E."/>
            <person name="Haridas S."/>
            <person name="Andreopoulos W."/>
            <person name="Labutti K."/>
            <person name="Pangilinan J."/>
            <person name="Floch G.L."/>
            <person name="Makela M.R."/>
            <person name="Henrissat B."/>
            <person name="Grigoriev I.V."/>
            <person name="Crouch J.A."/>
            <person name="De Vries R.P."/>
            <person name="Sukno S.A."/>
            <person name="Thon M.R."/>
        </authorList>
    </citation>
    <scope>NUCLEOTIDE SEQUENCE</scope>
    <source>
        <strain evidence="2">CBS 112980</strain>
    </source>
</reference>
<organism evidence="2 3">
    <name type="scientific">Glomerella acutata</name>
    <name type="common">Colletotrichum acutatum</name>
    <dbReference type="NCBI Taxonomy" id="27357"/>
    <lineage>
        <taxon>Eukaryota</taxon>
        <taxon>Fungi</taxon>
        <taxon>Dikarya</taxon>
        <taxon>Ascomycota</taxon>
        <taxon>Pezizomycotina</taxon>
        <taxon>Sordariomycetes</taxon>
        <taxon>Hypocreomycetidae</taxon>
        <taxon>Glomerellales</taxon>
        <taxon>Glomerellaceae</taxon>
        <taxon>Colletotrichum</taxon>
        <taxon>Colletotrichum acutatum species complex</taxon>
    </lineage>
</organism>
<keyword evidence="1" id="KW-1133">Transmembrane helix</keyword>
<keyword evidence="3" id="KW-1185">Reference proteome</keyword>
<dbReference type="GeneID" id="85394764"/>
<protein>
    <submittedName>
        <fullName evidence="2">Uncharacterized protein</fullName>
    </submittedName>
</protein>
<name>A0AAD8UDA6_GLOAC</name>
<dbReference type="Proteomes" id="UP001244207">
    <property type="component" value="Unassembled WGS sequence"/>
</dbReference>
<proteinExistence type="predicted"/>
<dbReference type="AlphaFoldDB" id="A0AAD8UDA6"/>
<feature type="transmembrane region" description="Helical" evidence="1">
    <location>
        <begin position="6"/>
        <end position="29"/>
    </location>
</feature>
<feature type="transmembrane region" description="Helical" evidence="1">
    <location>
        <begin position="66"/>
        <end position="88"/>
    </location>
</feature>
<feature type="transmembrane region" description="Helical" evidence="1">
    <location>
        <begin position="36"/>
        <end position="60"/>
    </location>
</feature>
<gene>
    <name evidence="2" type="ORF">BDZ83DRAFT_656292</name>
</gene>
<evidence type="ECO:0000256" key="1">
    <source>
        <dbReference type="SAM" id="Phobius"/>
    </source>
</evidence>
<comment type="caution">
    <text evidence="2">The sequence shown here is derived from an EMBL/GenBank/DDBJ whole genome shotgun (WGS) entry which is preliminary data.</text>
</comment>
<evidence type="ECO:0000313" key="3">
    <source>
        <dbReference type="Proteomes" id="UP001244207"/>
    </source>
</evidence>